<gene>
    <name evidence="2" type="ORF">AACT_1738</name>
</gene>
<evidence type="ECO:0000259" key="1">
    <source>
        <dbReference type="Pfam" id="PF18765"/>
    </source>
</evidence>
<dbReference type="Gene3D" id="3.30.460.10">
    <property type="entry name" value="Beta Polymerase, domain 2"/>
    <property type="match status" value="1"/>
</dbReference>
<evidence type="ECO:0000313" key="2">
    <source>
        <dbReference type="EMBL" id="QKE28889.1"/>
    </source>
</evidence>
<keyword evidence="3" id="KW-1185">Reference proteome</keyword>
<dbReference type="EMBL" id="CP042652">
    <property type="protein sequence ID" value="QKE28889.1"/>
    <property type="molecule type" value="Genomic_DNA"/>
</dbReference>
<dbReference type="KEGG" id="paco:AACT_1738"/>
<dbReference type="InterPro" id="IPR043519">
    <property type="entry name" value="NT_sf"/>
</dbReference>
<protein>
    <submittedName>
        <fullName evidence="2">Nucleotidyltransferase domain-containing protein</fullName>
    </submittedName>
</protein>
<organism evidence="2 3">
    <name type="scientific">Arcobacter acticola</name>
    <dbReference type="NCBI Taxonomy" id="1849015"/>
    <lineage>
        <taxon>Bacteria</taxon>
        <taxon>Pseudomonadati</taxon>
        <taxon>Campylobacterota</taxon>
        <taxon>Epsilonproteobacteria</taxon>
        <taxon>Campylobacterales</taxon>
        <taxon>Arcobacteraceae</taxon>
        <taxon>Arcobacter</taxon>
    </lineage>
</organism>
<dbReference type="SUPFAM" id="SSF81301">
    <property type="entry name" value="Nucleotidyltransferase"/>
    <property type="match status" value="1"/>
</dbReference>
<accession>A0A6M8EL71</accession>
<dbReference type="InterPro" id="IPR052548">
    <property type="entry name" value="Type_VII_TA_antitoxin"/>
</dbReference>
<dbReference type="CDD" id="cd05403">
    <property type="entry name" value="NT_KNTase_like"/>
    <property type="match status" value="1"/>
</dbReference>
<dbReference type="AlphaFoldDB" id="A0A6M8EL71"/>
<feature type="domain" description="Polymerase beta nucleotidyltransferase" evidence="1">
    <location>
        <begin position="12"/>
        <end position="96"/>
    </location>
</feature>
<dbReference type="GO" id="GO:0016740">
    <property type="term" value="F:transferase activity"/>
    <property type="evidence" value="ECO:0007669"/>
    <property type="project" value="UniProtKB-KW"/>
</dbReference>
<dbReference type="PANTHER" id="PTHR33933">
    <property type="entry name" value="NUCLEOTIDYLTRANSFERASE"/>
    <property type="match status" value="1"/>
</dbReference>
<dbReference type="RefSeq" id="WP_172126445.1">
    <property type="nucleotide sequence ID" value="NZ_CP042652.1"/>
</dbReference>
<dbReference type="InterPro" id="IPR041633">
    <property type="entry name" value="Polbeta"/>
</dbReference>
<sequence>MIGLSQKELEILKEVFKKFDNIKEVILFGSRALGKHRPSSDIDLAIKGNVDINTLSKLKFTLEEDTNLPYFFDVVIYDNLDNLELKKHIDEFGKRIL</sequence>
<proteinExistence type="predicted"/>
<dbReference type="Proteomes" id="UP000503483">
    <property type="component" value="Chromosome"/>
</dbReference>
<dbReference type="Pfam" id="PF18765">
    <property type="entry name" value="Polbeta"/>
    <property type="match status" value="1"/>
</dbReference>
<dbReference type="PANTHER" id="PTHR33933:SF1">
    <property type="entry name" value="PROTEIN ADENYLYLTRANSFERASE MNTA-RELATED"/>
    <property type="match status" value="1"/>
</dbReference>
<reference evidence="2 3" key="1">
    <citation type="submission" date="2019-08" db="EMBL/GenBank/DDBJ databases">
        <title>Complete genome sequence of Arcobacter acticola.</title>
        <authorList>
            <person name="Miller W."/>
        </authorList>
    </citation>
    <scope>NUCLEOTIDE SEQUENCE [LARGE SCALE GENOMIC DNA]</scope>
    <source>
        <strain evidence="2 3">KCTC 52212</strain>
    </source>
</reference>
<keyword evidence="2" id="KW-0808">Transferase</keyword>
<name>A0A6M8EL71_9BACT</name>
<evidence type="ECO:0000313" key="3">
    <source>
        <dbReference type="Proteomes" id="UP000503483"/>
    </source>
</evidence>